<proteinExistence type="inferred from homology"/>
<dbReference type="EC" id="3.2.1.-" evidence="7"/>
<dbReference type="SUPFAM" id="SSF74650">
    <property type="entry name" value="Galactose mutarotase-like"/>
    <property type="match status" value="1"/>
</dbReference>
<dbReference type="Gene3D" id="2.60.40.1180">
    <property type="entry name" value="Golgi alpha-mannosidase II"/>
    <property type="match status" value="1"/>
</dbReference>
<evidence type="ECO:0000256" key="2">
    <source>
        <dbReference type="ARBA" id="ARBA00022723"/>
    </source>
</evidence>
<dbReference type="PANTHER" id="PTHR11607">
    <property type="entry name" value="ALPHA-MANNOSIDASE"/>
    <property type="match status" value="1"/>
</dbReference>
<evidence type="ECO:0000256" key="4">
    <source>
        <dbReference type="ARBA" id="ARBA00022833"/>
    </source>
</evidence>
<feature type="chain" id="PRO_5044974601" description="Alpha-mannosidase" evidence="7">
    <location>
        <begin position="26"/>
        <end position="979"/>
    </location>
</feature>
<keyword evidence="4 7" id="KW-0862">Zinc</keyword>
<comment type="similarity">
    <text evidence="1 7">Belongs to the glycosyl hydrolase 38 family.</text>
</comment>
<dbReference type="CDD" id="cd10810">
    <property type="entry name" value="GH38N_AMII_LAM_like"/>
    <property type="match status" value="1"/>
</dbReference>
<dbReference type="Pfam" id="PF01074">
    <property type="entry name" value="Glyco_hydro_38N"/>
    <property type="match status" value="1"/>
</dbReference>
<evidence type="ECO:0000256" key="5">
    <source>
        <dbReference type="ARBA" id="ARBA00023157"/>
    </source>
</evidence>
<dbReference type="Proteomes" id="UP001307889">
    <property type="component" value="Chromosome 2"/>
</dbReference>
<dbReference type="PANTHER" id="PTHR11607:SF3">
    <property type="entry name" value="LYSOSOMAL ALPHA-MANNOSIDASE"/>
    <property type="match status" value="1"/>
</dbReference>
<dbReference type="Gene3D" id="2.70.98.30">
    <property type="entry name" value="Golgi alpha-mannosidase II, domain 4"/>
    <property type="match status" value="1"/>
</dbReference>
<dbReference type="InterPro" id="IPR037094">
    <property type="entry name" value="Glyco_hydro_38_cen_sf"/>
</dbReference>
<dbReference type="InterPro" id="IPR011013">
    <property type="entry name" value="Gal_mutarotase_sf_dom"/>
</dbReference>
<keyword evidence="6 7" id="KW-0326">Glycosidase</keyword>
<evidence type="ECO:0000259" key="8">
    <source>
        <dbReference type="SMART" id="SM00872"/>
    </source>
</evidence>
<evidence type="ECO:0000256" key="7">
    <source>
        <dbReference type="RuleBase" id="RU361199"/>
    </source>
</evidence>
<dbReference type="Gene3D" id="2.60.40.1360">
    <property type="match status" value="1"/>
</dbReference>
<accession>A0ABN7AM96</accession>
<dbReference type="SUPFAM" id="SSF88713">
    <property type="entry name" value="Glycoside hydrolase/deacetylase"/>
    <property type="match status" value="1"/>
</dbReference>
<name>A0ABN7AM96_9HEMI</name>
<dbReference type="Gene3D" id="1.20.1270.50">
    <property type="entry name" value="Glycoside hydrolase family 38, central domain"/>
    <property type="match status" value="2"/>
</dbReference>
<evidence type="ECO:0000313" key="9">
    <source>
        <dbReference type="EMBL" id="BES91462.1"/>
    </source>
</evidence>
<sequence length="979" mass="112378">MCPTPIVTFVLLVLVTACLTSLVLSACTDCPYRGCHRVHDRKLNIHLVAHTHDDAGWLKTADQYYYGGNKRYTQDGVQYIIDSVIGELDADENRRFILAETLFLWRWWNDRSSYLRNKLKNFIETGRLQLVNGGWVMSDEATPHYTMLIDQMSFGIRFLRDVFGKCGIPKIAWQIDSFGHSSEQGDQFAAMGYDAVFFGRINQDEYLARRDRREMEMVWTPFKGGRSLFTSVLYNLYQPPDGFCFDYSCADEPIVDSPRLHGFNVEERIRRFVDTAKNWASAYRTNHVILTMGGDFHYMVASSWFTNLDKIIRHVNKQYNDVNVIYSTPACYVQALNRLNISWPVKENEDFFPYSSYEKRYWTGYYTSRPNLKYMIALANNLLQVVKKMGVYSNYWSRTDEFEIERVLALVQHHDAISGTQRQHVADDYALYLDEAISRSKDVITRTYRSWGEISETKHSFCLLRNISQCYISEQRRRFIMYIFNPLTTFANVTVRLPCGQQILLAYDNHDNPILGDYMPVAAPVSAIPGRHSIARYDYASTTEWSREFSSSTTGPNNERLLGFDDGIRIQMNSTSGLLQYVVLNGTAWFLEQNFGYYDSNQRWHTSGAYTFAPSTRGLTRFSNPPTYTVHQGQNVIEVHQIFETWVSQVIRLHRGIQSIEFEWLVGPIDLEDTVSKEVVTSYKTQMVTNGEFYTDGNGRRWVKRRRGYRGSVPQHGGGIESNYYPVTTAAMIRDKQMSLCVITDRAQGATSPTDGSLELMIHRRLLVDDGKGVVEPLDERAHGHGIVARGKHIVQFASIPDSAYLHRKASLTMTQGPWISFMPTSRSISQWQPGEASFLRKLLPENINVVTLQKISPTSILLRLENIFDSGEDEQFSVSTDVDLKALVNRNIKTVRETTLDGISEKDCNADRLAWRHWAGNTTRSERRSELIAHRIRFTATINANTKISGCSKIIQQIPHKIKTGTFISVQIMRKPPS</sequence>
<gene>
    <name evidence="9" type="ORF">NTJ_04270</name>
</gene>
<keyword evidence="5" id="KW-1015">Disulfide bond</keyword>
<comment type="cofactor">
    <cofactor evidence="7">
        <name>Zn(2+)</name>
        <dbReference type="ChEBI" id="CHEBI:29105"/>
    </cofactor>
    <text evidence="7">Binds 1 zinc ion per subunit.</text>
</comment>
<reference evidence="9 10" key="1">
    <citation type="submission" date="2023-09" db="EMBL/GenBank/DDBJ databases">
        <title>Nesidiocoris tenuis whole genome shotgun sequence.</title>
        <authorList>
            <person name="Shibata T."/>
            <person name="Shimoda M."/>
            <person name="Kobayashi T."/>
            <person name="Uehara T."/>
        </authorList>
    </citation>
    <scope>NUCLEOTIDE SEQUENCE [LARGE SCALE GENOMIC DNA]</scope>
    <source>
        <strain evidence="9 10">Japan</strain>
    </source>
</reference>
<dbReference type="Pfam" id="PF07748">
    <property type="entry name" value="Glyco_hydro_38C"/>
    <property type="match status" value="1"/>
</dbReference>
<evidence type="ECO:0000256" key="6">
    <source>
        <dbReference type="ARBA" id="ARBA00023295"/>
    </source>
</evidence>
<evidence type="ECO:0000256" key="1">
    <source>
        <dbReference type="ARBA" id="ARBA00009792"/>
    </source>
</evidence>
<dbReference type="InterPro" id="IPR050843">
    <property type="entry name" value="Glycosyl_Hydrlase_38"/>
</dbReference>
<dbReference type="SMART" id="SM00872">
    <property type="entry name" value="Alpha-mann_mid"/>
    <property type="match status" value="1"/>
</dbReference>
<evidence type="ECO:0000313" key="10">
    <source>
        <dbReference type="Proteomes" id="UP001307889"/>
    </source>
</evidence>
<evidence type="ECO:0000256" key="3">
    <source>
        <dbReference type="ARBA" id="ARBA00022801"/>
    </source>
</evidence>
<protein>
    <recommendedName>
        <fullName evidence="7">Alpha-mannosidase</fullName>
        <ecNumber evidence="7">3.2.1.-</ecNumber>
    </recommendedName>
</protein>
<feature type="domain" description="Glycoside hydrolase family 38 central" evidence="8">
    <location>
        <begin position="360"/>
        <end position="433"/>
    </location>
</feature>
<keyword evidence="10" id="KW-1185">Reference proteome</keyword>
<dbReference type="EMBL" id="AP028910">
    <property type="protein sequence ID" value="BES91462.1"/>
    <property type="molecule type" value="Genomic_DNA"/>
</dbReference>
<dbReference type="InterPro" id="IPR027291">
    <property type="entry name" value="Glyco_hydro_38_N_sf"/>
</dbReference>
<dbReference type="InterPro" id="IPR013780">
    <property type="entry name" value="Glyco_hydro_b"/>
</dbReference>
<dbReference type="InterPro" id="IPR011682">
    <property type="entry name" value="Glyco_hydro_38_C"/>
</dbReference>
<dbReference type="InterPro" id="IPR000602">
    <property type="entry name" value="Glyco_hydro_38_N"/>
</dbReference>
<keyword evidence="7" id="KW-0732">Signal</keyword>
<dbReference type="Pfam" id="PF09261">
    <property type="entry name" value="Alpha-mann_mid"/>
    <property type="match status" value="1"/>
</dbReference>
<organism evidence="9 10">
    <name type="scientific">Nesidiocoris tenuis</name>
    <dbReference type="NCBI Taxonomy" id="355587"/>
    <lineage>
        <taxon>Eukaryota</taxon>
        <taxon>Metazoa</taxon>
        <taxon>Ecdysozoa</taxon>
        <taxon>Arthropoda</taxon>
        <taxon>Hexapoda</taxon>
        <taxon>Insecta</taxon>
        <taxon>Pterygota</taxon>
        <taxon>Neoptera</taxon>
        <taxon>Paraneoptera</taxon>
        <taxon>Hemiptera</taxon>
        <taxon>Heteroptera</taxon>
        <taxon>Panheteroptera</taxon>
        <taxon>Cimicomorpha</taxon>
        <taxon>Miridae</taxon>
        <taxon>Dicyphina</taxon>
        <taxon>Nesidiocoris</taxon>
    </lineage>
</organism>
<dbReference type="InterPro" id="IPR028995">
    <property type="entry name" value="Glyco_hydro_57/38_cen_sf"/>
</dbReference>
<keyword evidence="2 7" id="KW-0479">Metal-binding</keyword>
<dbReference type="InterPro" id="IPR011330">
    <property type="entry name" value="Glyco_hydro/deAcase_b/a-brl"/>
</dbReference>
<keyword evidence="3 7" id="KW-0378">Hydrolase</keyword>
<feature type="signal peptide" evidence="7">
    <location>
        <begin position="1"/>
        <end position="25"/>
    </location>
</feature>
<dbReference type="InterPro" id="IPR015341">
    <property type="entry name" value="Glyco_hydro_38_cen"/>
</dbReference>
<dbReference type="Gene3D" id="3.20.110.10">
    <property type="entry name" value="Glycoside hydrolase 38, N terminal domain"/>
    <property type="match status" value="1"/>
</dbReference>
<dbReference type="SUPFAM" id="SSF88688">
    <property type="entry name" value="Families 57/38 glycoside transferase middle domain"/>
    <property type="match status" value="1"/>
</dbReference>